<protein>
    <submittedName>
        <fullName evidence="1">Uncharacterized protein</fullName>
    </submittedName>
</protein>
<name>A0A1B9GBS8_9TREE</name>
<reference evidence="1" key="1">
    <citation type="submission" date="2013-07" db="EMBL/GenBank/DDBJ databases">
        <title>The Genome Sequence of Cryptococcus bestiolae CBS10118.</title>
        <authorList>
            <consortium name="The Broad Institute Genome Sequencing Platform"/>
            <person name="Cuomo C."/>
            <person name="Litvintseva A."/>
            <person name="Chen Y."/>
            <person name="Heitman J."/>
            <person name="Sun S."/>
            <person name="Springer D."/>
            <person name="Dromer F."/>
            <person name="Young S.K."/>
            <person name="Zeng Q."/>
            <person name="Gargeya S."/>
            <person name="Fitzgerald M."/>
            <person name="Abouelleil A."/>
            <person name="Alvarado L."/>
            <person name="Berlin A.M."/>
            <person name="Chapman S.B."/>
            <person name="Dewar J."/>
            <person name="Goldberg J."/>
            <person name="Griggs A."/>
            <person name="Gujja S."/>
            <person name="Hansen M."/>
            <person name="Howarth C."/>
            <person name="Imamovic A."/>
            <person name="Larimer J."/>
            <person name="McCowan C."/>
            <person name="Murphy C."/>
            <person name="Pearson M."/>
            <person name="Priest M."/>
            <person name="Roberts A."/>
            <person name="Saif S."/>
            <person name="Shea T."/>
            <person name="Sykes S."/>
            <person name="Wortman J."/>
            <person name="Nusbaum C."/>
            <person name="Birren B."/>
        </authorList>
    </citation>
    <scope>NUCLEOTIDE SEQUENCE [LARGE SCALE GENOMIC DNA]</scope>
    <source>
        <strain evidence="1">CBS 10118</strain>
    </source>
</reference>
<evidence type="ECO:0000313" key="1">
    <source>
        <dbReference type="EMBL" id="OCF28469.1"/>
    </source>
</evidence>
<reference evidence="1" key="2">
    <citation type="submission" date="2014-01" db="EMBL/GenBank/DDBJ databases">
        <title>Evolution of pathogenesis and genome organization in the Tremellales.</title>
        <authorList>
            <person name="Cuomo C."/>
            <person name="Litvintseva A."/>
            <person name="Heitman J."/>
            <person name="Chen Y."/>
            <person name="Sun S."/>
            <person name="Springer D."/>
            <person name="Dromer F."/>
            <person name="Young S."/>
            <person name="Zeng Q."/>
            <person name="Chapman S."/>
            <person name="Gujja S."/>
            <person name="Saif S."/>
            <person name="Birren B."/>
        </authorList>
    </citation>
    <scope>NUCLEOTIDE SEQUENCE</scope>
    <source>
        <strain evidence="1">CBS 10118</strain>
    </source>
</reference>
<sequence>MPATSERDTPIRRILLRDDEGLEYLLTVDTKTNEITHGIVHPEVIPRKSFRAAGSTSALSVGIP</sequence>
<dbReference type="VEuPathDB" id="FungiDB:I302_03328"/>
<organism evidence="1">
    <name type="scientific">Kwoniella bestiolae CBS 10118</name>
    <dbReference type="NCBI Taxonomy" id="1296100"/>
    <lineage>
        <taxon>Eukaryota</taxon>
        <taxon>Fungi</taxon>
        <taxon>Dikarya</taxon>
        <taxon>Basidiomycota</taxon>
        <taxon>Agaricomycotina</taxon>
        <taxon>Tremellomycetes</taxon>
        <taxon>Tremellales</taxon>
        <taxon>Cryptococcaceae</taxon>
        <taxon>Kwoniella</taxon>
    </lineage>
</organism>
<dbReference type="AlphaFoldDB" id="A0A1B9GBS8"/>
<dbReference type="EMBL" id="KI894019">
    <property type="protein sequence ID" value="OCF28469.1"/>
    <property type="molecule type" value="Genomic_DNA"/>
</dbReference>
<proteinExistence type="predicted"/>
<gene>
    <name evidence="1" type="ORF">I302_03328</name>
</gene>
<accession>A0A1B9GBS8</accession>